<feature type="domain" description="CTP synthase N-terminal" evidence="17">
    <location>
        <begin position="13"/>
        <end position="275"/>
    </location>
</feature>
<evidence type="ECO:0000256" key="12">
    <source>
        <dbReference type="ARBA" id="ARBA00070745"/>
    </source>
</evidence>
<dbReference type="InterPro" id="IPR027417">
    <property type="entry name" value="P-loop_NTPase"/>
</dbReference>
<evidence type="ECO:0000256" key="9">
    <source>
        <dbReference type="ARBA" id="ARBA00022962"/>
    </source>
</evidence>
<evidence type="ECO:0000256" key="1">
    <source>
        <dbReference type="ARBA" id="ARBA00005171"/>
    </source>
</evidence>
<dbReference type="CDD" id="cd01746">
    <property type="entry name" value="GATase1_CTP_Synthase"/>
    <property type="match status" value="1"/>
</dbReference>
<dbReference type="PANTHER" id="PTHR11550:SF0">
    <property type="entry name" value="CTP SYNTHASE-RELATED"/>
    <property type="match status" value="1"/>
</dbReference>
<comment type="catalytic activity">
    <reaction evidence="11">
        <text>UTP + L-glutamine + ATP + H2O = CTP + L-glutamate + ADP + phosphate + 2 H(+)</text>
        <dbReference type="Rhea" id="RHEA:26426"/>
        <dbReference type="ChEBI" id="CHEBI:15377"/>
        <dbReference type="ChEBI" id="CHEBI:15378"/>
        <dbReference type="ChEBI" id="CHEBI:29985"/>
        <dbReference type="ChEBI" id="CHEBI:30616"/>
        <dbReference type="ChEBI" id="CHEBI:37563"/>
        <dbReference type="ChEBI" id="CHEBI:43474"/>
        <dbReference type="ChEBI" id="CHEBI:46398"/>
        <dbReference type="ChEBI" id="CHEBI:58359"/>
        <dbReference type="ChEBI" id="CHEBI:456216"/>
        <dbReference type="EC" id="6.3.4.2"/>
    </reaction>
</comment>
<dbReference type="EC" id="6.3.4.2" evidence="3"/>
<evidence type="ECO:0000256" key="13">
    <source>
        <dbReference type="ARBA" id="ARBA00075170"/>
    </source>
</evidence>
<evidence type="ECO:0000256" key="10">
    <source>
        <dbReference type="ARBA" id="ARBA00022975"/>
    </source>
</evidence>
<dbReference type="GO" id="GO:0042802">
    <property type="term" value="F:identical protein binding"/>
    <property type="evidence" value="ECO:0007669"/>
    <property type="project" value="TreeGrafter"/>
</dbReference>
<keyword evidence="6" id="KW-0547">Nucleotide-binding</keyword>
<dbReference type="UniPathway" id="UPA00159">
    <property type="reaction ID" value="UER00277"/>
</dbReference>
<evidence type="ECO:0000259" key="17">
    <source>
        <dbReference type="Pfam" id="PF06418"/>
    </source>
</evidence>
<evidence type="ECO:0000256" key="7">
    <source>
        <dbReference type="ARBA" id="ARBA00022840"/>
    </source>
</evidence>
<dbReference type="InterPro" id="IPR017926">
    <property type="entry name" value="GATASE"/>
</dbReference>
<dbReference type="InterPro" id="IPR004468">
    <property type="entry name" value="CTP_synthase"/>
</dbReference>
<keyword evidence="4" id="KW-0436">Ligase</keyword>
<dbReference type="FunFam" id="3.40.50.880:FF:000002">
    <property type="entry name" value="CTP synthase"/>
    <property type="match status" value="1"/>
</dbReference>
<evidence type="ECO:0000256" key="4">
    <source>
        <dbReference type="ARBA" id="ARBA00022598"/>
    </source>
</evidence>
<evidence type="ECO:0000256" key="3">
    <source>
        <dbReference type="ARBA" id="ARBA00012291"/>
    </source>
</evidence>
<name>A0A1F4XG99_9BACT</name>
<dbReference type="GO" id="GO:0019856">
    <property type="term" value="P:pyrimidine nucleobase biosynthetic process"/>
    <property type="evidence" value="ECO:0007669"/>
    <property type="project" value="TreeGrafter"/>
</dbReference>
<dbReference type="GO" id="GO:0044210">
    <property type="term" value="P:'de novo' CTP biosynthetic process"/>
    <property type="evidence" value="ECO:0007669"/>
    <property type="project" value="UniProtKB-UniPathway"/>
</dbReference>
<evidence type="ECO:0000256" key="15">
    <source>
        <dbReference type="ARBA" id="ARBA00083191"/>
    </source>
</evidence>
<keyword evidence="5" id="KW-0479">Metal-binding</keyword>
<keyword evidence="9" id="KW-0315">Glutamine amidotransferase</keyword>
<dbReference type="GO" id="GO:0005524">
    <property type="term" value="F:ATP binding"/>
    <property type="evidence" value="ECO:0007669"/>
    <property type="project" value="UniProtKB-KW"/>
</dbReference>
<dbReference type="AlphaFoldDB" id="A0A1F4XG99"/>
<dbReference type="InterPro" id="IPR029062">
    <property type="entry name" value="Class_I_gatase-like"/>
</dbReference>
<dbReference type="STRING" id="1797243.A2943_02315"/>
<dbReference type="NCBIfam" id="NF003792">
    <property type="entry name" value="PRK05380.1"/>
    <property type="match status" value="1"/>
</dbReference>
<dbReference type="NCBIfam" id="TIGR00337">
    <property type="entry name" value="PyrG"/>
    <property type="match status" value="1"/>
</dbReference>
<dbReference type="SUPFAM" id="SSF52540">
    <property type="entry name" value="P-loop containing nucleoside triphosphate hydrolases"/>
    <property type="match status" value="1"/>
</dbReference>
<dbReference type="Pfam" id="PF00117">
    <property type="entry name" value="GATase"/>
    <property type="match status" value="1"/>
</dbReference>
<dbReference type="Gene3D" id="3.40.50.880">
    <property type="match status" value="1"/>
</dbReference>
<dbReference type="InterPro" id="IPR017456">
    <property type="entry name" value="CTP_synthase_N"/>
</dbReference>
<comment type="similarity">
    <text evidence="2">Belongs to the CTP synthase family.</text>
</comment>
<dbReference type="GO" id="GO:0003883">
    <property type="term" value="F:CTP synthase activity"/>
    <property type="evidence" value="ECO:0007669"/>
    <property type="project" value="UniProtKB-EC"/>
</dbReference>
<feature type="domain" description="Glutamine amidotransferase" evidence="16">
    <location>
        <begin position="316"/>
        <end position="555"/>
    </location>
</feature>
<evidence type="ECO:0000313" key="18">
    <source>
        <dbReference type="EMBL" id="OGC80701.1"/>
    </source>
</evidence>
<evidence type="ECO:0000256" key="8">
    <source>
        <dbReference type="ARBA" id="ARBA00022842"/>
    </source>
</evidence>
<dbReference type="Gene3D" id="3.40.50.300">
    <property type="entry name" value="P-loop containing nucleotide triphosphate hydrolases"/>
    <property type="match status" value="1"/>
</dbReference>
<keyword evidence="10" id="KW-0665">Pyrimidine biosynthesis</keyword>
<proteinExistence type="inferred from homology"/>
<evidence type="ECO:0000256" key="5">
    <source>
        <dbReference type="ARBA" id="ARBA00022723"/>
    </source>
</evidence>
<keyword evidence="8" id="KW-0460">Magnesium</keyword>
<dbReference type="GO" id="GO:0046872">
    <property type="term" value="F:metal ion binding"/>
    <property type="evidence" value="ECO:0007669"/>
    <property type="project" value="UniProtKB-KW"/>
</dbReference>
<evidence type="ECO:0000256" key="11">
    <source>
        <dbReference type="ARBA" id="ARBA00047781"/>
    </source>
</evidence>
<dbReference type="Pfam" id="PF06418">
    <property type="entry name" value="CTP_synth_N"/>
    <property type="match status" value="1"/>
</dbReference>
<dbReference type="FunFam" id="3.40.50.300:FF:000009">
    <property type="entry name" value="CTP synthase"/>
    <property type="match status" value="1"/>
</dbReference>
<comment type="pathway">
    <text evidence="1">Pyrimidine metabolism; CTP biosynthesis via de novo pathway; CTP from UDP: step 2/2.</text>
</comment>
<dbReference type="Proteomes" id="UP000176185">
    <property type="component" value="Unassembled WGS sequence"/>
</dbReference>
<evidence type="ECO:0000259" key="16">
    <source>
        <dbReference type="Pfam" id="PF00117"/>
    </source>
</evidence>
<sequence length="567" mass="62908">MPKPQKGTTTKGKYIFVVGGVMSGIGKGVATSAIGCILKSKGFRVTALKIDPYINVDAGTMNPTEHGEVFVLDDGYETDQDMGNYERFLGETLPEINYMTTGRIYRSIIERERNLEYKGKNVEVVPDVPLEVLRRIEKAREAAQADITLIEIGGTIGEYQNIIFLEAARMLKQMHPMDVAVVMLSYVPIPNNIGEMKTKPTQYASRELNSAGLQADIILARATMPLDKKRKEKIATFCNIPSERVISAPDVESIYDVPLNYEKDGLGDILADVLGLERRASDLSQWQAFVDKSKNGEQEVSIAIAGKYFKSGEFVLSDVYISVIEALKHAAYHLNLKLVLHFINTKDSAQHDAEVEAWSGERLKELSRYDGILVPGGFGESGIEGKIAVIKYARENKIPYFGLCYGMQLMVIEYARNVAGLVGATTAEIDAGAKHAVIDLMPEQKEKMTKGDYGGTMRLGGYPCKLRSNTIAGEAYGGVGEVRERHRHRYEVNPEYVMKLTEAGLKFSGVSPDHNLMEIAELPKEVHPFMLGTQFHPEFLSRPLSPHPLFSAFLKAACLRRQASEKK</sequence>
<dbReference type="SUPFAM" id="SSF52317">
    <property type="entry name" value="Class I glutamine amidotransferase-like"/>
    <property type="match status" value="1"/>
</dbReference>
<dbReference type="EMBL" id="MEWX01000014">
    <property type="protein sequence ID" value="OGC80701.1"/>
    <property type="molecule type" value="Genomic_DNA"/>
</dbReference>
<protein>
    <recommendedName>
        <fullName evidence="12">CTP synthase</fullName>
        <ecNumber evidence="3">6.3.4.2</ecNumber>
    </recommendedName>
    <alternativeName>
        <fullName evidence="14">Cytidine 5'-triphosphate synthase</fullName>
    </alternativeName>
    <alternativeName>
        <fullName evidence="15">Cytidine triphosphate synthetase</fullName>
    </alternativeName>
    <alternativeName>
        <fullName evidence="13">UTP--ammonia ligase</fullName>
    </alternativeName>
</protein>
<accession>A0A1F4XG99</accession>
<evidence type="ECO:0000256" key="2">
    <source>
        <dbReference type="ARBA" id="ARBA00007533"/>
    </source>
</evidence>
<gene>
    <name evidence="18" type="ORF">A2943_02315</name>
</gene>
<dbReference type="PROSITE" id="PS51273">
    <property type="entry name" value="GATASE_TYPE_1"/>
    <property type="match status" value="1"/>
</dbReference>
<reference evidence="18 19" key="1">
    <citation type="journal article" date="2016" name="Nat. Commun.">
        <title>Thousands of microbial genomes shed light on interconnected biogeochemical processes in an aquifer system.</title>
        <authorList>
            <person name="Anantharaman K."/>
            <person name="Brown C.T."/>
            <person name="Hug L.A."/>
            <person name="Sharon I."/>
            <person name="Castelle C.J."/>
            <person name="Probst A.J."/>
            <person name="Thomas B.C."/>
            <person name="Singh A."/>
            <person name="Wilkins M.J."/>
            <person name="Karaoz U."/>
            <person name="Brodie E.L."/>
            <person name="Williams K.H."/>
            <person name="Hubbard S.S."/>
            <person name="Banfield J.F."/>
        </authorList>
    </citation>
    <scope>NUCLEOTIDE SEQUENCE [LARGE SCALE GENOMIC DNA]</scope>
</reference>
<dbReference type="PANTHER" id="PTHR11550">
    <property type="entry name" value="CTP SYNTHASE"/>
    <property type="match status" value="1"/>
</dbReference>
<dbReference type="InterPro" id="IPR033828">
    <property type="entry name" value="GATase1_CTP_Synthase"/>
</dbReference>
<evidence type="ECO:0000256" key="6">
    <source>
        <dbReference type="ARBA" id="ARBA00022741"/>
    </source>
</evidence>
<keyword evidence="7" id="KW-0067">ATP-binding</keyword>
<organism evidence="18 19">
    <name type="scientific">Candidatus Adlerbacteria bacterium RIFCSPLOWO2_01_FULL_51_16</name>
    <dbReference type="NCBI Taxonomy" id="1797243"/>
    <lineage>
        <taxon>Bacteria</taxon>
        <taxon>Candidatus Adleribacteriota</taxon>
    </lineage>
</organism>
<dbReference type="GO" id="GO:0097268">
    <property type="term" value="C:cytoophidium"/>
    <property type="evidence" value="ECO:0007669"/>
    <property type="project" value="UniProtKB-ARBA"/>
</dbReference>
<comment type="caution">
    <text evidence="18">The sequence shown here is derived from an EMBL/GenBank/DDBJ whole genome shotgun (WGS) entry which is preliminary data.</text>
</comment>
<evidence type="ECO:0000256" key="14">
    <source>
        <dbReference type="ARBA" id="ARBA00079941"/>
    </source>
</evidence>
<evidence type="ECO:0000313" key="19">
    <source>
        <dbReference type="Proteomes" id="UP000176185"/>
    </source>
</evidence>